<reference evidence="3" key="1">
    <citation type="journal article" date="2019" name="Int. J. Syst. Evol. Microbiol.">
        <title>The Global Catalogue of Microorganisms (GCM) 10K type strain sequencing project: providing services to taxonomists for standard genome sequencing and annotation.</title>
        <authorList>
            <consortium name="The Broad Institute Genomics Platform"/>
            <consortium name="The Broad Institute Genome Sequencing Center for Infectious Disease"/>
            <person name="Wu L."/>
            <person name="Ma J."/>
        </authorList>
    </citation>
    <scope>NUCLEOTIDE SEQUENCE [LARGE SCALE GENOMIC DNA]</scope>
    <source>
        <strain evidence="3">CCUG 62974</strain>
    </source>
</reference>
<evidence type="ECO:0000256" key="1">
    <source>
        <dbReference type="SAM" id="MobiDB-lite"/>
    </source>
</evidence>
<organism evidence="2 3">
    <name type="scientific">Streptosporangium algeriense</name>
    <dbReference type="NCBI Taxonomy" id="1682748"/>
    <lineage>
        <taxon>Bacteria</taxon>
        <taxon>Bacillati</taxon>
        <taxon>Actinomycetota</taxon>
        <taxon>Actinomycetes</taxon>
        <taxon>Streptosporangiales</taxon>
        <taxon>Streptosporangiaceae</taxon>
        <taxon>Streptosporangium</taxon>
    </lineage>
</organism>
<keyword evidence="3" id="KW-1185">Reference proteome</keyword>
<accession>A0ABW3E434</accession>
<feature type="non-terminal residue" evidence="2">
    <location>
        <position position="89"/>
    </location>
</feature>
<evidence type="ECO:0000313" key="3">
    <source>
        <dbReference type="Proteomes" id="UP001597024"/>
    </source>
</evidence>
<sequence length="89" mass="9585">MQPSVSRPPSPLAGPWYRIQAITAPSRSSSAEWDFVTVLPAVLSAAQRNRPFVVGWLSRGSGAPLELITNAGPLSPPRSPRRAVTELDH</sequence>
<gene>
    <name evidence="2" type="ORF">ACFQ08_37085</name>
</gene>
<dbReference type="EMBL" id="JBHTHX010002274">
    <property type="protein sequence ID" value="MFD0890192.1"/>
    <property type="molecule type" value="Genomic_DNA"/>
</dbReference>
<comment type="caution">
    <text evidence="2">The sequence shown here is derived from an EMBL/GenBank/DDBJ whole genome shotgun (WGS) entry which is preliminary data.</text>
</comment>
<dbReference type="Proteomes" id="UP001597024">
    <property type="component" value="Unassembled WGS sequence"/>
</dbReference>
<proteinExistence type="predicted"/>
<protein>
    <submittedName>
        <fullName evidence="2">Uncharacterized protein</fullName>
    </submittedName>
</protein>
<name>A0ABW3E434_9ACTN</name>
<feature type="region of interest" description="Disordered" evidence="1">
    <location>
        <begin position="67"/>
        <end position="89"/>
    </location>
</feature>
<evidence type="ECO:0000313" key="2">
    <source>
        <dbReference type="EMBL" id="MFD0890192.1"/>
    </source>
</evidence>